<proteinExistence type="predicted"/>
<evidence type="ECO:0000256" key="1">
    <source>
        <dbReference type="SAM" id="MobiDB-lite"/>
    </source>
</evidence>
<evidence type="ECO:0000313" key="3">
    <source>
        <dbReference type="Proteomes" id="UP000186817"/>
    </source>
</evidence>
<feature type="compositionally biased region" description="Basic residues" evidence="1">
    <location>
        <begin position="1"/>
        <end position="11"/>
    </location>
</feature>
<feature type="compositionally biased region" description="Low complexity" evidence="1">
    <location>
        <begin position="164"/>
        <end position="173"/>
    </location>
</feature>
<feature type="region of interest" description="Disordered" evidence="1">
    <location>
        <begin position="1"/>
        <end position="35"/>
    </location>
</feature>
<dbReference type="EMBL" id="LSRX01000110">
    <property type="protein sequence ID" value="OLQ08775.1"/>
    <property type="molecule type" value="Genomic_DNA"/>
</dbReference>
<name>A0A1Q9EMW9_SYMMI</name>
<organism evidence="2 3">
    <name type="scientific">Symbiodinium microadriaticum</name>
    <name type="common">Dinoflagellate</name>
    <name type="synonym">Zooxanthella microadriatica</name>
    <dbReference type="NCBI Taxonomy" id="2951"/>
    <lineage>
        <taxon>Eukaryota</taxon>
        <taxon>Sar</taxon>
        <taxon>Alveolata</taxon>
        <taxon>Dinophyceae</taxon>
        <taxon>Suessiales</taxon>
        <taxon>Symbiodiniaceae</taxon>
        <taxon>Symbiodinium</taxon>
    </lineage>
</organism>
<dbReference type="AlphaFoldDB" id="A0A1Q9EMW9"/>
<sequence>MPPQNKRHGRKANPYNAYVQRDRQKKYYERQKTHARFKRLQRYEERNQTVPLERQALLERVLAEGADAVEADYERRLELTYGSPQGSKASNKAEEAESKPPRTKKLKRQRKTARAAASQEAADPAGPTATAPSEQSRRGRGRNKDRKATVPDRFQKARRDFEAAEAAKAAAQAAREEEFRQRNRKRKQTAKERAVTGKLLARRNAKGQPSMQSMLELVTAKLEGAPKAGARKRQQ</sequence>
<feature type="compositionally biased region" description="Basic residues" evidence="1">
    <location>
        <begin position="101"/>
        <end position="113"/>
    </location>
</feature>
<keyword evidence="3" id="KW-1185">Reference proteome</keyword>
<dbReference type="Proteomes" id="UP000186817">
    <property type="component" value="Unassembled WGS sequence"/>
</dbReference>
<comment type="caution">
    <text evidence="2">The sequence shown here is derived from an EMBL/GenBank/DDBJ whole genome shotgun (WGS) entry which is preliminary data.</text>
</comment>
<dbReference type="OMA" id="QMKKYHR"/>
<evidence type="ECO:0000313" key="2">
    <source>
        <dbReference type="EMBL" id="OLQ08775.1"/>
    </source>
</evidence>
<feature type="compositionally biased region" description="Basic and acidic residues" evidence="1">
    <location>
        <begin position="146"/>
        <end position="162"/>
    </location>
</feature>
<gene>
    <name evidence="2" type="ORF">AK812_SmicGene7697</name>
</gene>
<feature type="compositionally biased region" description="Low complexity" evidence="1">
    <location>
        <begin position="121"/>
        <end position="132"/>
    </location>
</feature>
<accession>A0A1Q9EMW9</accession>
<protein>
    <recommendedName>
        <fullName evidence="4">rRNA-processing protein FYV7</fullName>
    </recommendedName>
</protein>
<evidence type="ECO:0008006" key="4">
    <source>
        <dbReference type="Google" id="ProtNLM"/>
    </source>
</evidence>
<feature type="compositionally biased region" description="Basic and acidic residues" evidence="1">
    <location>
        <begin position="91"/>
        <end position="100"/>
    </location>
</feature>
<reference evidence="2 3" key="1">
    <citation type="submission" date="2016-02" db="EMBL/GenBank/DDBJ databases">
        <title>Genome analysis of coral dinoflagellate symbionts highlights evolutionary adaptations to a symbiotic lifestyle.</title>
        <authorList>
            <person name="Aranda M."/>
            <person name="Li Y."/>
            <person name="Liew Y.J."/>
            <person name="Baumgarten S."/>
            <person name="Simakov O."/>
            <person name="Wilson M."/>
            <person name="Piel J."/>
            <person name="Ashoor H."/>
            <person name="Bougouffa S."/>
            <person name="Bajic V.B."/>
            <person name="Ryu T."/>
            <person name="Ravasi T."/>
            <person name="Bayer T."/>
            <person name="Micklem G."/>
            <person name="Kim H."/>
            <person name="Bhak J."/>
            <person name="Lajeunesse T.C."/>
            <person name="Voolstra C.R."/>
        </authorList>
    </citation>
    <scope>NUCLEOTIDE SEQUENCE [LARGE SCALE GENOMIC DNA]</scope>
    <source>
        <strain evidence="2 3">CCMP2467</strain>
    </source>
</reference>
<feature type="region of interest" description="Disordered" evidence="1">
    <location>
        <begin position="80"/>
        <end position="211"/>
    </location>
</feature>
<feature type="compositionally biased region" description="Basic and acidic residues" evidence="1">
    <location>
        <begin position="20"/>
        <end position="32"/>
    </location>
</feature>
<dbReference type="OrthoDB" id="464076at2759"/>